<accession>A0A5C3MHB3</accession>
<reference evidence="1 2" key="1">
    <citation type="journal article" date="2019" name="Nat. Ecol. Evol.">
        <title>Megaphylogeny resolves global patterns of mushroom evolution.</title>
        <authorList>
            <person name="Varga T."/>
            <person name="Krizsan K."/>
            <person name="Foldi C."/>
            <person name="Dima B."/>
            <person name="Sanchez-Garcia M."/>
            <person name="Sanchez-Ramirez S."/>
            <person name="Szollosi G.J."/>
            <person name="Szarkandi J.G."/>
            <person name="Papp V."/>
            <person name="Albert L."/>
            <person name="Andreopoulos W."/>
            <person name="Angelini C."/>
            <person name="Antonin V."/>
            <person name="Barry K.W."/>
            <person name="Bougher N.L."/>
            <person name="Buchanan P."/>
            <person name="Buyck B."/>
            <person name="Bense V."/>
            <person name="Catcheside P."/>
            <person name="Chovatia M."/>
            <person name="Cooper J."/>
            <person name="Damon W."/>
            <person name="Desjardin D."/>
            <person name="Finy P."/>
            <person name="Geml J."/>
            <person name="Haridas S."/>
            <person name="Hughes K."/>
            <person name="Justo A."/>
            <person name="Karasinski D."/>
            <person name="Kautmanova I."/>
            <person name="Kiss B."/>
            <person name="Kocsube S."/>
            <person name="Kotiranta H."/>
            <person name="LaButti K.M."/>
            <person name="Lechner B.E."/>
            <person name="Liimatainen K."/>
            <person name="Lipzen A."/>
            <person name="Lukacs Z."/>
            <person name="Mihaltcheva S."/>
            <person name="Morgado L.N."/>
            <person name="Niskanen T."/>
            <person name="Noordeloos M.E."/>
            <person name="Ohm R.A."/>
            <person name="Ortiz-Santana B."/>
            <person name="Ovrebo C."/>
            <person name="Racz N."/>
            <person name="Riley R."/>
            <person name="Savchenko A."/>
            <person name="Shiryaev A."/>
            <person name="Soop K."/>
            <person name="Spirin V."/>
            <person name="Szebenyi C."/>
            <person name="Tomsovsky M."/>
            <person name="Tulloss R.E."/>
            <person name="Uehling J."/>
            <person name="Grigoriev I.V."/>
            <person name="Vagvolgyi C."/>
            <person name="Papp T."/>
            <person name="Martin F.M."/>
            <person name="Miettinen O."/>
            <person name="Hibbett D.S."/>
            <person name="Nagy L.G."/>
        </authorList>
    </citation>
    <scope>NUCLEOTIDE SEQUENCE [LARGE SCALE GENOMIC DNA]</scope>
    <source>
        <strain evidence="1 2">CBS 166.37</strain>
    </source>
</reference>
<keyword evidence="2" id="KW-1185">Reference proteome</keyword>
<dbReference type="AlphaFoldDB" id="A0A5C3MHB3"/>
<evidence type="ECO:0000313" key="1">
    <source>
        <dbReference type="EMBL" id="TFK40541.1"/>
    </source>
</evidence>
<dbReference type="EMBL" id="ML213596">
    <property type="protein sequence ID" value="TFK40541.1"/>
    <property type="molecule type" value="Genomic_DNA"/>
</dbReference>
<proteinExistence type="predicted"/>
<evidence type="ECO:0000313" key="2">
    <source>
        <dbReference type="Proteomes" id="UP000308652"/>
    </source>
</evidence>
<sequence length="232" mass="26424">MYLMIKNHLWPRNRGSAGNKVSCKEDVGKANPNWRNWRCITGKSEIKSAETYSGSGNVLNYSEHTRMVVMGRDEGLDIRKYAVGNMYRNSRTAAVEWISAGSNQSQTPGYAMDRKGVTEFTNLDTTICEHAESVICFNVKVKFITVRRAEPYACLVSLDVNDRRVEWLCRIPDPQSVTRLGPEHKILEITDSTGEQKWKKPMASTTVYVSAREREEVAEVDRNIDKSTGRFY</sequence>
<organism evidence="1 2">
    <name type="scientific">Crucibulum laeve</name>
    <dbReference type="NCBI Taxonomy" id="68775"/>
    <lineage>
        <taxon>Eukaryota</taxon>
        <taxon>Fungi</taxon>
        <taxon>Dikarya</taxon>
        <taxon>Basidiomycota</taxon>
        <taxon>Agaricomycotina</taxon>
        <taxon>Agaricomycetes</taxon>
        <taxon>Agaricomycetidae</taxon>
        <taxon>Agaricales</taxon>
        <taxon>Agaricineae</taxon>
        <taxon>Nidulariaceae</taxon>
        <taxon>Crucibulum</taxon>
    </lineage>
</organism>
<protein>
    <submittedName>
        <fullName evidence="1">Uncharacterized protein</fullName>
    </submittedName>
</protein>
<gene>
    <name evidence="1" type="ORF">BDQ12DRAFT_664286</name>
</gene>
<name>A0A5C3MHB3_9AGAR</name>
<dbReference type="Proteomes" id="UP000308652">
    <property type="component" value="Unassembled WGS sequence"/>
</dbReference>